<comment type="caution">
    <text evidence="2">The sequence shown here is derived from an EMBL/GenBank/DDBJ whole genome shotgun (WGS) entry which is preliminary data.</text>
</comment>
<evidence type="ECO:0000256" key="1">
    <source>
        <dbReference type="SAM" id="MobiDB-lite"/>
    </source>
</evidence>
<dbReference type="AlphaFoldDB" id="A0A448WHQ9"/>
<organism evidence="2 3">
    <name type="scientific">Protopolystoma xenopodis</name>
    <dbReference type="NCBI Taxonomy" id="117903"/>
    <lineage>
        <taxon>Eukaryota</taxon>
        <taxon>Metazoa</taxon>
        <taxon>Spiralia</taxon>
        <taxon>Lophotrochozoa</taxon>
        <taxon>Platyhelminthes</taxon>
        <taxon>Monogenea</taxon>
        <taxon>Polyopisthocotylea</taxon>
        <taxon>Polystomatidea</taxon>
        <taxon>Polystomatidae</taxon>
        <taxon>Protopolystoma</taxon>
    </lineage>
</organism>
<gene>
    <name evidence="2" type="ORF">PXEA_LOCUS5553</name>
</gene>
<sequence>MDVVTRAEPSRAGPGRPVHGLQATCLVRRVSSSMAMRQSRRRSIARLAQAKRLTRPDTADCFSTFAPAASTVAAVAQAGNIRPQGLFAPQWPFAPPAGEMGCSTSPWNASKVETEERSSGLSLAGAESYKGRANFST</sequence>
<name>A0A448WHQ9_9PLAT</name>
<keyword evidence="3" id="KW-1185">Reference proteome</keyword>
<evidence type="ECO:0000313" key="2">
    <source>
        <dbReference type="EMBL" id="VEL12113.1"/>
    </source>
</evidence>
<dbReference type="EMBL" id="CAAALY010013804">
    <property type="protein sequence ID" value="VEL12113.1"/>
    <property type="molecule type" value="Genomic_DNA"/>
</dbReference>
<protein>
    <submittedName>
        <fullName evidence="2">Uncharacterized protein</fullName>
    </submittedName>
</protein>
<reference evidence="2" key="1">
    <citation type="submission" date="2018-11" db="EMBL/GenBank/DDBJ databases">
        <authorList>
            <consortium name="Pathogen Informatics"/>
        </authorList>
    </citation>
    <scope>NUCLEOTIDE SEQUENCE</scope>
</reference>
<feature type="region of interest" description="Disordered" evidence="1">
    <location>
        <begin position="98"/>
        <end position="123"/>
    </location>
</feature>
<dbReference type="Proteomes" id="UP000784294">
    <property type="component" value="Unassembled WGS sequence"/>
</dbReference>
<accession>A0A448WHQ9</accession>
<evidence type="ECO:0000313" key="3">
    <source>
        <dbReference type="Proteomes" id="UP000784294"/>
    </source>
</evidence>
<proteinExistence type="predicted"/>